<accession>A0A1J1HS76</accession>
<protein>
    <submittedName>
        <fullName evidence="1">CLUMA_CG003085, isoform A</fullName>
    </submittedName>
</protein>
<reference evidence="1 2" key="1">
    <citation type="submission" date="2015-04" db="EMBL/GenBank/DDBJ databases">
        <authorList>
            <person name="Syromyatnikov M.Y."/>
            <person name="Popov V.N."/>
        </authorList>
    </citation>
    <scope>NUCLEOTIDE SEQUENCE [LARGE SCALE GENOMIC DNA]</scope>
</reference>
<evidence type="ECO:0000313" key="1">
    <source>
        <dbReference type="EMBL" id="CRK89326.1"/>
    </source>
</evidence>
<evidence type="ECO:0000313" key="2">
    <source>
        <dbReference type="Proteomes" id="UP000183832"/>
    </source>
</evidence>
<dbReference type="EMBL" id="CVRI01000012">
    <property type="protein sequence ID" value="CRK89326.1"/>
    <property type="molecule type" value="Genomic_DNA"/>
</dbReference>
<dbReference type="Proteomes" id="UP000183832">
    <property type="component" value="Unassembled WGS sequence"/>
</dbReference>
<proteinExistence type="predicted"/>
<dbReference type="AlphaFoldDB" id="A0A1J1HS76"/>
<gene>
    <name evidence="1" type="ORF">CLUMA_CG003085</name>
</gene>
<sequence length="59" mass="6889">MYGTLRYGCVTLNLSRRLNKYYLKSIAIVYQCNEFADAVSDIDVISLVWKTYEQDSNEN</sequence>
<keyword evidence="2" id="KW-1185">Reference proteome</keyword>
<organism evidence="1 2">
    <name type="scientific">Clunio marinus</name>
    <dbReference type="NCBI Taxonomy" id="568069"/>
    <lineage>
        <taxon>Eukaryota</taxon>
        <taxon>Metazoa</taxon>
        <taxon>Ecdysozoa</taxon>
        <taxon>Arthropoda</taxon>
        <taxon>Hexapoda</taxon>
        <taxon>Insecta</taxon>
        <taxon>Pterygota</taxon>
        <taxon>Neoptera</taxon>
        <taxon>Endopterygota</taxon>
        <taxon>Diptera</taxon>
        <taxon>Nematocera</taxon>
        <taxon>Chironomoidea</taxon>
        <taxon>Chironomidae</taxon>
        <taxon>Clunio</taxon>
    </lineage>
</organism>
<name>A0A1J1HS76_9DIPT</name>